<reference evidence="10" key="1">
    <citation type="journal article" date="2020" name="Stud. Mycol.">
        <title>101 Dothideomycetes genomes: a test case for predicting lifestyles and emergence of pathogens.</title>
        <authorList>
            <person name="Haridas S."/>
            <person name="Albert R."/>
            <person name="Binder M."/>
            <person name="Bloem J."/>
            <person name="Labutti K."/>
            <person name="Salamov A."/>
            <person name="Andreopoulos B."/>
            <person name="Baker S."/>
            <person name="Barry K."/>
            <person name="Bills G."/>
            <person name="Bluhm B."/>
            <person name="Cannon C."/>
            <person name="Castanera R."/>
            <person name="Culley D."/>
            <person name="Daum C."/>
            <person name="Ezra D."/>
            <person name="Gonzalez J."/>
            <person name="Henrissat B."/>
            <person name="Kuo A."/>
            <person name="Liang C."/>
            <person name="Lipzen A."/>
            <person name="Lutzoni F."/>
            <person name="Magnuson J."/>
            <person name="Mondo S."/>
            <person name="Nolan M."/>
            <person name="Ohm R."/>
            <person name="Pangilinan J."/>
            <person name="Park H.-J."/>
            <person name="Ramirez L."/>
            <person name="Alfaro M."/>
            <person name="Sun H."/>
            <person name="Tritt A."/>
            <person name="Yoshinaga Y."/>
            <person name="Zwiers L.-H."/>
            <person name="Turgeon B."/>
            <person name="Goodwin S."/>
            <person name="Spatafora J."/>
            <person name="Crous P."/>
            <person name="Grigoriev I."/>
        </authorList>
    </citation>
    <scope>NUCLEOTIDE SEQUENCE</scope>
    <source>
        <strain evidence="10">CBS 175.79</strain>
    </source>
</reference>
<accession>A0A6A5XYW9</accession>
<dbReference type="InterPro" id="IPR001578">
    <property type="entry name" value="Peptidase_C12_UCH"/>
</dbReference>
<feature type="domain" description="UCH catalytic" evidence="9">
    <location>
        <begin position="51"/>
        <end position="290"/>
    </location>
</feature>
<evidence type="ECO:0000259" key="9">
    <source>
        <dbReference type="PROSITE" id="PS52048"/>
    </source>
</evidence>
<dbReference type="GO" id="GO:0005737">
    <property type="term" value="C:cytoplasm"/>
    <property type="evidence" value="ECO:0007669"/>
    <property type="project" value="TreeGrafter"/>
</dbReference>
<feature type="active site" description="Nucleophile" evidence="7">
    <location>
        <position position="132"/>
    </location>
</feature>
<evidence type="ECO:0000256" key="1">
    <source>
        <dbReference type="ARBA" id="ARBA00000707"/>
    </source>
</evidence>
<keyword evidence="3 7" id="KW-0645">Protease</keyword>
<dbReference type="GO" id="GO:0016579">
    <property type="term" value="P:protein deubiquitination"/>
    <property type="evidence" value="ECO:0007669"/>
    <property type="project" value="TreeGrafter"/>
</dbReference>
<feature type="active site" description="Proton donor" evidence="7">
    <location>
        <position position="228"/>
    </location>
</feature>
<dbReference type="PROSITE" id="PS52048">
    <property type="entry name" value="UCH_DOMAIN"/>
    <property type="match status" value="1"/>
</dbReference>
<evidence type="ECO:0000256" key="3">
    <source>
        <dbReference type="ARBA" id="ARBA00022670"/>
    </source>
</evidence>
<dbReference type="SUPFAM" id="SSF54001">
    <property type="entry name" value="Cysteine proteinases"/>
    <property type="match status" value="1"/>
</dbReference>
<keyword evidence="4 7" id="KW-0833">Ubl conjugation pathway</keyword>
<feature type="region of interest" description="Disordered" evidence="8">
    <location>
        <begin position="192"/>
        <end position="220"/>
    </location>
</feature>
<dbReference type="GO" id="GO:0004843">
    <property type="term" value="F:cysteine-type deubiquitinase activity"/>
    <property type="evidence" value="ECO:0007669"/>
    <property type="project" value="UniProtKB-UniRule"/>
</dbReference>
<keyword evidence="11" id="KW-1185">Reference proteome</keyword>
<dbReference type="FunFam" id="3.40.532.10:FF:000010">
    <property type="entry name" value="Ubiquitin carboxyl-terminal hydrolase"/>
    <property type="match status" value="1"/>
</dbReference>
<dbReference type="OrthoDB" id="1924260at2759"/>
<dbReference type="PANTHER" id="PTHR10589:SF29">
    <property type="entry name" value="UBIQUITIN CARBOXYL-TERMINAL HYDROLASE"/>
    <property type="match status" value="1"/>
</dbReference>
<sequence length="434" mass="49027">MSMRRDLEPKFSAGETLDPGLSTIQSGSVHDEKPQETSQNAISHDRYSWQGFCDIESEAAYFSVMLREMGVTDVTVKEVYVVDPDCLRSDLPQPVYGIVMCYRYRHFDSHKQTQACPEMIWFANQLPAQNSCATLALINILMNAEDVTLDDSLAEFKKFTQDLPPLERGEALAGFSFVRNVHNSFAKKMDMQEADTSLARKAHRKKKRRRESMDTDTSDDSFEENAHHFIAVLPIRGDVWKLDGLDKNPTRIGSFDGTGESTWLRSACQEMQSLMSAAGDADYTILALCQAPTVSLRHKFSLALETIKLVEKRLDLLSEGWQSFAPNENFLTPELMQTLGVDYAASKRTFLTADTSNEIDKLNAQELLARRDTLMTEQSKLVEGILACLSAQQDEDQKAAERRWDYGPAITLWLEKLAGNGHLEENLPRFKNET</sequence>
<feature type="region of interest" description="Disordered" evidence="8">
    <location>
        <begin position="1"/>
        <end position="41"/>
    </location>
</feature>
<dbReference type="InterPro" id="IPR038765">
    <property type="entry name" value="Papain-like_cys_pep_sf"/>
</dbReference>
<dbReference type="PANTHER" id="PTHR10589">
    <property type="entry name" value="UBIQUITIN CARBOXYL-TERMINAL HYDROLASE"/>
    <property type="match status" value="1"/>
</dbReference>
<evidence type="ECO:0000256" key="8">
    <source>
        <dbReference type="SAM" id="MobiDB-lite"/>
    </source>
</evidence>
<comment type="catalytic activity">
    <reaction evidence="1 7">
        <text>Thiol-dependent hydrolysis of ester, thioester, amide, peptide and isopeptide bonds formed by the C-terminal Gly of ubiquitin (a 76-residue protein attached to proteins as an intracellular targeting signal).</text>
        <dbReference type="EC" id="3.4.19.12"/>
    </reaction>
</comment>
<dbReference type="InterPro" id="IPR036959">
    <property type="entry name" value="Peptidase_C12_UCH_sf"/>
</dbReference>
<evidence type="ECO:0000256" key="5">
    <source>
        <dbReference type="ARBA" id="ARBA00022801"/>
    </source>
</evidence>
<evidence type="ECO:0000256" key="7">
    <source>
        <dbReference type="PROSITE-ProRule" id="PRU01393"/>
    </source>
</evidence>
<feature type="compositionally biased region" description="Basic residues" evidence="8">
    <location>
        <begin position="200"/>
        <end position="210"/>
    </location>
</feature>
<gene>
    <name evidence="10" type="ORF">BU24DRAFT_421498</name>
</gene>
<dbReference type="Pfam" id="PF01088">
    <property type="entry name" value="Peptidase_C12"/>
    <property type="match status" value="1"/>
</dbReference>
<dbReference type="AlphaFoldDB" id="A0A6A5XYW9"/>
<dbReference type="EMBL" id="ML978068">
    <property type="protein sequence ID" value="KAF2018515.1"/>
    <property type="molecule type" value="Genomic_DNA"/>
</dbReference>
<keyword evidence="6 7" id="KW-0788">Thiol protease</keyword>
<dbReference type="Gene3D" id="3.40.532.10">
    <property type="entry name" value="Peptidase C12, ubiquitin carboxyl-terminal hydrolase"/>
    <property type="match status" value="1"/>
</dbReference>
<evidence type="ECO:0000313" key="10">
    <source>
        <dbReference type="EMBL" id="KAF2018515.1"/>
    </source>
</evidence>
<keyword evidence="5 7" id="KW-0378">Hydrolase</keyword>
<evidence type="ECO:0000313" key="11">
    <source>
        <dbReference type="Proteomes" id="UP000799778"/>
    </source>
</evidence>
<comment type="similarity">
    <text evidence="7">Belongs to the peptidase C12 family.</text>
</comment>
<feature type="site" description="Important for enzyme activity" evidence="7">
    <location>
        <position position="243"/>
    </location>
</feature>
<dbReference type="GO" id="GO:0006511">
    <property type="term" value="P:ubiquitin-dependent protein catabolic process"/>
    <property type="evidence" value="ECO:0007669"/>
    <property type="project" value="UniProtKB-UniRule"/>
</dbReference>
<evidence type="ECO:0000256" key="2">
    <source>
        <dbReference type="ARBA" id="ARBA00012759"/>
    </source>
</evidence>
<dbReference type="Proteomes" id="UP000799778">
    <property type="component" value="Unassembled WGS sequence"/>
</dbReference>
<organism evidence="10 11">
    <name type="scientific">Aaosphaeria arxii CBS 175.79</name>
    <dbReference type="NCBI Taxonomy" id="1450172"/>
    <lineage>
        <taxon>Eukaryota</taxon>
        <taxon>Fungi</taxon>
        <taxon>Dikarya</taxon>
        <taxon>Ascomycota</taxon>
        <taxon>Pezizomycotina</taxon>
        <taxon>Dothideomycetes</taxon>
        <taxon>Pleosporomycetidae</taxon>
        <taxon>Pleosporales</taxon>
        <taxon>Pleosporales incertae sedis</taxon>
        <taxon>Aaosphaeria</taxon>
    </lineage>
</organism>
<protein>
    <recommendedName>
        <fullName evidence="2 7">ubiquitinyl hydrolase 1</fullName>
        <ecNumber evidence="2 7">3.4.19.12</ecNumber>
    </recommendedName>
</protein>
<evidence type="ECO:0000256" key="6">
    <source>
        <dbReference type="ARBA" id="ARBA00022807"/>
    </source>
</evidence>
<dbReference type="EC" id="3.4.19.12" evidence="2 7"/>
<dbReference type="RefSeq" id="XP_033386854.1">
    <property type="nucleotide sequence ID" value="XM_033527744.1"/>
</dbReference>
<proteinExistence type="inferred from homology"/>
<dbReference type="GeneID" id="54285141"/>
<feature type="site" description="Transition state stabilizer" evidence="7">
    <location>
        <position position="125"/>
    </location>
</feature>
<name>A0A6A5XYW9_9PLEO</name>
<evidence type="ECO:0000256" key="4">
    <source>
        <dbReference type="ARBA" id="ARBA00022786"/>
    </source>
</evidence>